<evidence type="ECO:0000313" key="2">
    <source>
        <dbReference type="EMBL" id="RYU12062.1"/>
    </source>
</evidence>
<evidence type="ECO:0000313" key="3">
    <source>
        <dbReference type="Proteomes" id="UP000291189"/>
    </source>
</evidence>
<protein>
    <recommendedName>
        <fullName evidence="1">RsiG-like domain-containing protein</fullName>
    </recommendedName>
</protein>
<gene>
    <name evidence="2" type="ORF">ETU37_11290</name>
</gene>
<dbReference type="Pfam" id="PF22802">
    <property type="entry name" value="RsiG"/>
    <property type="match status" value="1"/>
</dbReference>
<proteinExistence type="predicted"/>
<organism evidence="2 3">
    <name type="scientific">Nocardioides iriomotensis</name>
    <dbReference type="NCBI Taxonomy" id="715784"/>
    <lineage>
        <taxon>Bacteria</taxon>
        <taxon>Bacillati</taxon>
        <taxon>Actinomycetota</taxon>
        <taxon>Actinomycetes</taxon>
        <taxon>Propionibacteriales</taxon>
        <taxon>Nocardioidaceae</taxon>
        <taxon>Nocardioides</taxon>
    </lineage>
</organism>
<name>A0A4Q5J0P1_9ACTN</name>
<dbReference type="Proteomes" id="UP000291189">
    <property type="component" value="Unassembled WGS sequence"/>
</dbReference>
<dbReference type="EMBL" id="SDPU01000022">
    <property type="protein sequence ID" value="RYU12062.1"/>
    <property type="molecule type" value="Genomic_DNA"/>
</dbReference>
<reference evidence="2 3" key="1">
    <citation type="submission" date="2019-01" db="EMBL/GenBank/DDBJ databases">
        <title>Nocardioides guangzhouensis sp. nov., an actinobacterium isolated from soil.</title>
        <authorList>
            <person name="Fu Y."/>
            <person name="Cai Y."/>
            <person name="Lin Z."/>
            <person name="Chen P."/>
        </authorList>
    </citation>
    <scope>NUCLEOTIDE SEQUENCE [LARGE SCALE GENOMIC DNA]</scope>
    <source>
        <strain evidence="2 3">NBRC 105384</strain>
    </source>
</reference>
<comment type="caution">
    <text evidence="2">The sequence shown here is derived from an EMBL/GenBank/DDBJ whole genome shotgun (WGS) entry which is preliminary data.</text>
</comment>
<dbReference type="InterPro" id="IPR055209">
    <property type="entry name" value="RsiG-like_dom"/>
</dbReference>
<evidence type="ECO:0000259" key="1">
    <source>
        <dbReference type="Pfam" id="PF22802"/>
    </source>
</evidence>
<dbReference type="OrthoDB" id="3785554at2"/>
<accession>A0A4Q5J0P1</accession>
<dbReference type="AlphaFoldDB" id="A0A4Q5J0P1"/>
<feature type="domain" description="RsiG-like" evidence="1">
    <location>
        <begin position="16"/>
        <end position="75"/>
    </location>
</feature>
<sequence>MDETRAPQGAVASVEEPPRHWSELSLDGLRAYRRRLADEEERVSYWRRLAHARIDVLEAEAHHERPLHIDELVRVLGDTGQGRGRTALVSVHAAEPLPDLPVLQEMWVTELDPNDAAAVADALDRLRTAEQQLTEYRKALHGRLDQATKELIGRYREDPVSALVALTRPHTRTGGLA</sequence>
<keyword evidence="3" id="KW-1185">Reference proteome</keyword>